<dbReference type="Proteomes" id="UP000176791">
    <property type="component" value="Unassembled WGS sequence"/>
</dbReference>
<sequence length="159" mass="18116">MVDEIKTDQGKEEELTKLRRQAMVLHTPEFVQLSRTYLGLIPLAGAAAFALKDGHEGILINYDYYQKSLGQDFSDCIDFEIEHEANELLLTRGKEKVDAFGPDHYAASRLATALAYKQGKLDRYLELKRAQFKMFDAAGDSRAMEELDFYKKVASQLEK</sequence>
<dbReference type="EMBL" id="MEZN01000031">
    <property type="protein sequence ID" value="OGD55885.1"/>
    <property type="molecule type" value="Genomic_DNA"/>
</dbReference>
<reference evidence="1 2" key="1">
    <citation type="journal article" date="2016" name="Nat. Commun.">
        <title>Thousands of microbial genomes shed light on interconnected biogeochemical processes in an aquifer system.</title>
        <authorList>
            <person name="Anantharaman K."/>
            <person name="Brown C.T."/>
            <person name="Hug L.A."/>
            <person name="Sharon I."/>
            <person name="Castelle C.J."/>
            <person name="Probst A.J."/>
            <person name="Thomas B.C."/>
            <person name="Singh A."/>
            <person name="Wilkins M.J."/>
            <person name="Karaoz U."/>
            <person name="Brodie E.L."/>
            <person name="Williams K.H."/>
            <person name="Hubbard S.S."/>
            <person name="Banfield J.F."/>
        </authorList>
    </citation>
    <scope>NUCLEOTIDE SEQUENCE [LARGE SCALE GENOMIC DNA]</scope>
</reference>
<name>A0A1F5DLA4_9BACT</name>
<dbReference type="AlphaFoldDB" id="A0A1F5DLA4"/>
<dbReference type="STRING" id="1797460.A3E73_00435"/>
<evidence type="ECO:0000313" key="1">
    <source>
        <dbReference type="EMBL" id="OGD55885.1"/>
    </source>
</evidence>
<protein>
    <submittedName>
        <fullName evidence="1">Uncharacterized protein</fullName>
    </submittedName>
</protein>
<evidence type="ECO:0000313" key="2">
    <source>
        <dbReference type="Proteomes" id="UP000176791"/>
    </source>
</evidence>
<proteinExistence type="predicted"/>
<accession>A0A1F5DLA4</accession>
<comment type="caution">
    <text evidence="1">The sequence shown here is derived from an EMBL/GenBank/DDBJ whole genome shotgun (WGS) entry which is preliminary data.</text>
</comment>
<gene>
    <name evidence="1" type="ORF">A3E73_00435</name>
</gene>
<organism evidence="1 2">
    <name type="scientific">Candidatus Beckwithbacteria bacterium RIFCSPHIGHO2_12_FULL_47_17</name>
    <dbReference type="NCBI Taxonomy" id="1797460"/>
    <lineage>
        <taxon>Bacteria</taxon>
        <taxon>Candidatus Beckwithiibacteriota</taxon>
    </lineage>
</organism>